<sequence>MRLVFFSELKVPEIMSKLLISSLPGISTNNRQFIIMSINNSSPKCLSNSSNVKSLLTTLLGPTMHNCSLRYLNPWVMTLFISFLMQYSIQYFNISEIDNLFSLLQDLGKTVYEIKSGILISIVNGKFNKSRKSLKGMHPKDSIFLFILTGYKYKKII</sequence>
<organism evidence="2">
    <name type="scientific">Vairimorpha ceranae (strain BRL01)</name>
    <name type="common">Microsporidian parasite</name>
    <name type="synonym">Nosema ceranae</name>
    <dbReference type="NCBI Taxonomy" id="578460"/>
    <lineage>
        <taxon>Eukaryota</taxon>
        <taxon>Fungi</taxon>
        <taxon>Fungi incertae sedis</taxon>
        <taxon>Microsporidia</taxon>
        <taxon>Nosematidae</taxon>
        <taxon>Vairimorpha</taxon>
    </lineage>
</organism>
<name>C4V8E7_VAIC1</name>
<protein>
    <submittedName>
        <fullName evidence="1">Uncharacterized protein</fullName>
    </submittedName>
</protein>
<dbReference type="Proteomes" id="UP000009082">
    <property type="component" value="Unassembled WGS sequence"/>
</dbReference>
<dbReference type="KEGG" id="nce:NCER_100761"/>
<accession>C4V8E7</accession>
<dbReference type="EMBL" id="ACOL01000049">
    <property type="protein sequence ID" value="EEQ82508.1"/>
    <property type="molecule type" value="Genomic_DNA"/>
</dbReference>
<proteinExistence type="predicted"/>
<evidence type="ECO:0000313" key="2">
    <source>
        <dbReference type="Proteomes" id="UP000009082"/>
    </source>
</evidence>
<dbReference type="InParanoid" id="C4V8E7"/>
<evidence type="ECO:0000313" key="1">
    <source>
        <dbReference type="EMBL" id="EEQ82508.1"/>
    </source>
</evidence>
<dbReference type="HOGENOM" id="CLU_1678430_0_0_1"/>
<dbReference type="AlphaFoldDB" id="C4V8E7"/>
<reference evidence="2" key="1">
    <citation type="journal article" date="2009" name="PLoS Pathog.">
        <title>Genomic analyses of the microsporidian Nosema ceranae, an emergent pathogen of honey bees.</title>
        <authorList>
            <person name="Cornman R.S."/>
            <person name="Chen Y.P."/>
            <person name="Schatz M.C."/>
            <person name="Street C."/>
            <person name="Zhao Y."/>
            <person name="Desany B."/>
            <person name="Egholm M."/>
            <person name="Hutchison S."/>
            <person name="Pettis J.S."/>
            <person name="Lipkin W.I."/>
            <person name="Evans J.D."/>
        </authorList>
    </citation>
    <scope>NUCLEOTIDE SEQUENCE [LARGE SCALE GENOMIC DNA]</scope>
    <source>
        <strain evidence="2">BRL01</strain>
    </source>
</reference>
<gene>
    <name evidence="1" type="ORF">NCER_100761</name>
</gene>
<dbReference type="VEuPathDB" id="MicrosporidiaDB:NCER_100761"/>